<reference evidence="1" key="2">
    <citation type="submission" date="2020-09" db="EMBL/GenBank/DDBJ databases">
        <authorList>
            <person name="Sun Q."/>
            <person name="Ohkuma M."/>
        </authorList>
    </citation>
    <scope>NUCLEOTIDE SEQUENCE</scope>
    <source>
        <strain evidence="1">JCM 4386</strain>
    </source>
</reference>
<evidence type="ECO:0000313" key="2">
    <source>
        <dbReference type="Proteomes" id="UP000606194"/>
    </source>
</evidence>
<protein>
    <submittedName>
        <fullName evidence="1">Uncharacterized protein</fullName>
    </submittedName>
</protein>
<organism evidence="1 2">
    <name type="scientific">Streptomyces humidus</name>
    <dbReference type="NCBI Taxonomy" id="52259"/>
    <lineage>
        <taxon>Bacteria</taxon>
        <taxon>Bacillati</taxon>
        <taxon>Actinomycetota</taxon>
        <taxon>Actinomycetes</taxon>
        <taxon>Kitasatosporales</taxon>
        <taxon>Streptomycetaceae</taxon>
        <taxon>Streptomyces</taxon>
    </lineage>
</organism>
<evidence type="ECO:0000313" key="1">
    <source>
        <dbReference type="EMBL" id="GGR80719.1"/>
    </source>
</evidence>
<reference evidence="1" key="1">
    <citation type="journal article" date="2014" name="Int. J. Syst. Evol. Microbiol.">
        <title>Complete genome sequence of Corynebacterium casei LMG S-19264T (=DSM 44701T), isolated from a smear-ripened cheese.</title>
        <authorList>
            <consortium name="US DOE Joint Genome Institute (JGI-PGF)"/>
            <person name="Walter F."/>
            <person name="Albersmeier A."/>
            <person name="Kalinowski J."/>
            <person name="Ruckert C."/>
        </authorList>
    </citation>
    <scope>NUCLEOTIDE SEQUENCE</scope>
    <source>
        <strain evidence="1">JCM 4386</strain>
    </source>
</reference>
<comment type="caution">
    <text evidence="1">The sequence shown here is derived from an EMBL/GenBank/DDBJ whole genome shotgun (WGS) entry which is preliminary data.</text>
</comment>
<sequence length="229" mass="24679">MTPDRAYATARQLIDPDADYTVHVRTDTGWTQPADPDHRELPGLDVLLAARRLLRARPAGHVGSTHPDTLDMHTGDGRLWLRFTATTLGDNDPGPAEPAADERAPQGLWRLLGLSGSSLAPLARCDLTDSDLVTLARTCLTLSRAHPLPQPGMPPEAALLLERLASSTEALDSGLPSAPDIDDDFSRTELLTLADTALALYRTHGDPNDLLGRPEVLLLAHLAYDDTPP</sequence>
<accession>A0A918FT49</accession>
<dbReference type="Proteomes" id="UP000606194">
    <property type="component" value="Unassembled WGS sequence"/>
</dbReference>
<name>A0A918FT49_9ACTN</name>
<proteinExistence type="predicted"/>
<dbReference type="AlphaFoldDB" id="A0A918FT49"/>
<gene>
    <name evidence="1" type="ORF">GCM10010269_19820</name>
</gene>
<dbReference type="EMBL" id="BMTL01000007">
    <property type="protein sequence ID" value="GGR80719.1"/>
    <property type="molecule type" value="Genomic_DNA"/>
</dbReference>
<dbReference type="RefSeq" id="WP_229877978.1">
    <property type="nucleotide sequence ID" value="NZ_BMTL01000007.1"/>
</dbReference>
<keyword evidence="2" id="KW-1185">Reference proteome</keyword>